<proteinExistence type="predicted"/>
<name>A0A1H7TZH5_OLID1</name>
<organism evidence="1 2">
    <name type="scientific">Olivibacter domesticus</name>
    <name type="common">Pseudosphingobacterium domesticum</name>
    <dbReference type="NCBI Taxonomy" id="407022"/>
    <lineage>
        <taxon>Bacteria</taxon>
        <taxon>Pseudomonadati</taxon>
        <taxon>Bacteroidota</taxon>
        <taxon>Sphingobacteriia</taxon>
        <taxon>Sphingobacteriales</taxon>
        <taxon>Sphingobacteriaceae</taxon>
        <taxon>Olivibacter</taxon>
    </lineage>
</organism>
<keyword evidence="2" id="KW-1185">Reference proteome</keyword>
<evidence type="ECO:0008006" key="3">
    <source>
        <dbReference type="Google" id="ProtNLM"/>
    </source>
</evidence>
<protein>
    <recommendedName>
        <fullName evidence="3">L-rhamnose mutarotase</fullName>
    </recommendedName>
</protein>
<evidence type="ECO:0000313" key="1">
    <source>
        <dbReference type="EMBL" id="SEL89955.1"/>
    </source>
</evidence>
<dbReference type="InterPro" id="IPR011008">
    <property type="entry name" value="Dimeric_a/b-barrel"/>
</dbReference>
<dbReference type="SUPFAM" id="SSF54909">
    <property type="entry name" value="Dimeric alpha+beta barrel"/>
    <property type="match status" value="1"/>
</dbReference>
<dbReference type="OrthoDB" id="1430580at2"/>
<dbReference type="Pfam" id="PF05336">
    <property type="entry name" value="rhaM"/>
    <property type="match status" value="1"/>
</dbReference>
<dbReference type="AlphaFoldDB" id="A0A1H7TZH5"/>
<dbReference type="InterPro" id="IPR008000">
    <property type="entry name" value="Rham/fucose_mutarotase"/>
</dbReference>
<dbReference type="STRING" id="407022.SAMN05661044_03663"/>
<reference evidence="2" key="1">
    <citation type="submission" date="2016-10" db="EMBL/GenBank/DDBJ databases">
        <authorList>
            <person name="Varghese N."/>
            <person name="Submissions S."/>
        </authorList>
    </citation>
    <scope>NUCLEOTIDE SEQUENCE [LARGE SCALE GENOMIC DNA]</scope>
    <source>
        <strain evidence="2">DSM 18733</strain>
    </source>
</reference>
<gene>
    <name evidence="1" type="ORF">SAMN05661044_03663</name>
</gene>
<evidence type="ECO:0000313" key="2">
    <source>
        <dbReference type="Proteomes" id="UP000199421"/>
    </source>
</evidence>
<dbReference type="GO" id="GO:0016857">
    <property type="term" value="F:racemase and epimerase activity, acting on carbohydrates and derivatives"/>
    <property type="evidence" value="ECO:0007669"/>
    <property type="project" value="InterPro"/>
</dbReference>
<dbReference type="Gene3D" id="3.30.70.100">
    <property type="match status" value="1"/>
</dbReference>
<dbReference type="EMBL" id="FOAF01000005">
    <property type="protein sequence ID" value="SEL89955.1"/>
    <property type="molecule type" value="Genomic_DNA"/>
</dbReference>
<dbReference type="PANTHER" id="PTHR43239:SF1">
    <property type="entry name" value="UPF0734 PROTEIN DDB_G0273871_DDB_G0273177"/>
    <property type="match status" value="1"/>
</dbReference>
<dbReference type="Proteomes" id="UP000199421">
    <property type="component" value="Unassembled WGS sequence"/>
</dbReference>
<dbReference type="PANTHER" id="PTHR43239">
    <property type="entry name" value="UPF0734 PROTEIN DDB_G0273871/DDB_G0273177"/>
    <property type="match status" value="1"/>
</dbReference>
<sequence>MRVLEFLLKRKILIGYLNRYSMMIRFIGSSYLLLLLALSACQSGGVQIANSQCLVQVIAKDSSLLDEALIYQLAGIADAETAPVYRWKNYYVFYGTKEGTERIYQACLQKYPQYEVQKLDHPFYAFDRSHCTRDDVSSEETDHILLSANLVKNEELQQEYLIYHKDQFEQWPEVSQGFCKAQFQQVLVYKNGRQLLLVINIPKGANFKELDAKTIENNPKVVVWNKLMATYQEGLPGTDEGETWVFFEMMNDEL</sequence>
<accession>A0A1H7TZH5</accession>
<dbReference type="InterPro" id="IPR052996">
    <property type="entry name" value="Carb_Metab_Mutarotase"/>
</dbReference>